<dbReference type="AlphaFoldDB" id="A0A3Q8CNJ7"/>
<evidence type="ECO:0000259" key="3">
    <source>
        <dbReference type="Pfam" id="PF13464"/>
    </source>
</evidence>
<evidence type="ECO:0000256" key="2">
    <source>
        <dbReference type="SAM" id="Phobius"/>
    </source>
</evidence>
<dbReference type="GO" id="GO:0003677">
    <property type="term" value="F:DNA binding"/>
    <property type="evidence" value="ECO:0007669"/>
    <property type="project" value="InterPro"/>
</dbReference>
<feature type="region of interest" description="Disordered" evidence="1">
    <location>
        <begin position="143"/>
        <end position="201"/>
    </location>
</feature>
<dbReference type="PANTHER" id="PTHR34475:SF1">
    <property type="entry name" value="CYTOSKELETON PROTEIN RODZ"/>
    <property type="match status" value="1"/>
</dbReference>
<keyword evidence="5" id="KW-1185">Reference proteome</keyword>
<evidence type="ECO:0000313" key="5">
    <source>
        <dbReference type="Proteomes" id="UP000324497"/>
    </source>
</evidence>
<dbReference type="SUPFAM" id="SSF47413">
    <property type="entry name" value="lambda repressor-like DNA-binding domains"/>
    <property type="match status" value="1"/>
</dbReference>
<keyword evidence="2" id="KW-1133">Transmembrane helix</keyword>
<dbReference type="RefSeq" id="WP_148126338.1">
    <property type="nucleotide sequence ID" value="NZ_CP018180.1"/>
</dbReference>
<reference evidence="4 5" key="1">
    <citation type="submission" date="2016-11" db="EMBL/GenBank/DDBJ databases">
        <title>Interaction between Lactobacillus species and yeast in water kefir.</title>
        <authorList>
            <person name="Behr J."/>
            <person name="Xu D."/>
            <person name="Vogel R.F."/>
        </authorList>
    </citation>
    <scope>NUCLEOTIDE SEQUENCE [LARGE SCALE GENOMIC DNA]</scope>
    <source>
        <strain evidence="4 5">TMW 1.1827</strain>
    </source>
</reference>
<feature type="region of interest" description="Disordered" evidence="1">
    <location>
        <begin position="76"/>
        <end position="100"/>
    </location>
</feature>
<evidence type="ECO:0000256" key="1">
    <source>
        <dbReference type="SAM" id="MobiDB-lite"/>
    </source>
</evidence>
<organism evidence="4 5">
    <name type="scientific">Liquorilactobacillus nagelii</name>
    <dbReference type="NCBI Taxonomy" id="82688"/>
    <lineage>
        <taxon>Bacteria</taxon>
        <taxon>Bacillati</taxon>
        <taxon>Bacillota</taxon>
        <taxon>Bacilli</taxon>
        <taxon>Lactobacillales</taxon>
        <taxon>Lactobacillaceae</taxon>
        <taxon>Liquorilactobacillus</taxon>
    </lineage>
</organism>
<feature type="compositionally biased region" description="Low complexity" evidence="1">
    <location>
        <begin position="150"/>
        <end position="185"/>
    </location>
</feature>
<accession>A0A3Q8CNJ7</accession>
<feature type="domain" description="Cytoskeleton protein RodZ-like C-terminal" evidence="3">
    <location>
        <begin position="233"/>
        <end position="294"/>
    </location>
</feature>
<dbReference type="Pfam" id="PF13413">
    <property type="entry name" value="HTH_25"/>
    <property type="match status" value="1"/>
</dbReference>
<dbReference type="InterPro" id="IPR025194">
    <property type="entry name" value="RodZ-like_C"/>
</dbReference>
<feature type="compositionally biased region" description="Basic residues" evidence="1">
    <location>
        <begin position="186"/>
        <end position="199"/>
    </location>
</feature>
<gene>
    <name evidence="4" type="ORF">BSQ50_02860</name>
</gene>
<feature type="transmembrane region" description="Helical" evidence="2">
    <location>
        <begin position="111"/>
        <end position="136"/>
    </location>
</feature>
<dbReference type="Gene3D" id="1.10.260.40">
    <property type="entry name" value="lambda repressor-like DNA-binding domains"/>
    <property type="match status" value="1"/>
</dbReference>
<dbReference type="PANTHER" id="PTHR34475">
    <property type="match status" value="1"/>
</dbReference>
<name>A0A3Q8CNJ7_9LACO</name>
<feature type="compositionally biased region" description="Low complexity" evidence="1">
    <location>
        <begin position="76"/>
        <end position="88"/>
    </location>
</feature>
<dbReference type="KEGG" id="lng:BSQ50_02860"/>
<proteinExistence type="predicted"/>
<protein>
    <submittedName>
        <fullName evidence="4">Helix-turn-helix domain-containing protein</fullName>
    </submittedName>
</protein>
<dbReference type="Pfam" id="PF13464">
    <property type="entry name" value="RodZ_C"/>
    <property type="match status" value="1"/>
</dbReference>
<sequence length="306" mass="33003">MSEIGKTLKAARIEKGYTLDDLQQITKIQKRYLIAIEEEKFADLPGEFYVKAFIKQYAETVGLDSSSLTVQLASATSASSPDSETASSEEPHSRVEATRQSIQKTDRFNRFFNLLPTIIIVAVVVIILGSIYAVAWNNHRKNSSTQQIQSSSKVSVSSSSTKKAASKTTSSKTSSTTKSSSAKAKSSSKKSTAKSKSTKTKFNLTSNSGSSFVYQMKGVSEFKQVKLSIDGSKAWSEISAGGTQQWQGTLSTGEGHTVTLPSGTSQLVIQLGNSKATSLTINGKKFDFLKDNDSLTVRTITITSAE</sequence>
<dbReference type="EMBL" id="CP018180">
    <property type="protein sequence ID" value="AUJ31591.1"/>
    <property type="molecule type" value="Genomic_DNA"/>
</dbReference>
<keyword evidence="2" id="KW-0472">Membrane</keyword>
<keyword evidence="2" id="KW-0812">Transmembrane</keyword>
<dbReference type="InterPro" id="IPR010982">
    <property type="entry name" value="Lambda_DNA-bd_dom_sf"/>
</dbReference>
<dbReference type="InterPro" id="IPR050400">
    <property type="entry name" value="Bact_Cytoskel_RodZ"/>
</dbReference>
<dbReference type="Proteomes" id="UP000324497">
    <property type="component" value="Chromosome"/>
</dbReference>
<evidence type="ECO:0000313" key="4">
    <source>
        <dbReference type="EMBL" id="AUJ31591.1"/>
    </source>
</evidence>